<organism evidence="2">
    <name type="scientific">candidate division WOR-3 bacterium</name>
    <dbReference type="NCBI Taxonomy" id="2052148"/>
    <lineage>
        <taxon>Bacteria</taxon>
        <taxon>Bacteria division WOR-3</taxon>
    </lineage>
</organism>
<dbReference type="InterPro" id="IPR043738">
    <property type="entry name" value="DUF5683"/>
</dbReference>
<feature type="domain" description="DUF5683" evidence="1">
    <location>
        <begin position="36"/>
        <end position="82"/>
    </location>
</feature>
<sequence>MPIRQPIFWTTTALLLFLSPVRAEERKDSVVGQVRTKSPGKAVLLSLLIPGGGQIYTQRYIKAAIIAPAELGLGYLAYQQHKLSVQALRQADTVKYHYYQDRRNTFLFWTAAVVVFSAADAYVSAQLFGFDQELQIELGPDRLGLRLALR</sequence>
<dbReference type="EMBL" id="DTMZ01000071">
    <property type="protein sequence ID" value="HGD13054.1"/>
    <property type="molecule type" value="Genomic_DNA"/>
</dbReference>
<proteinExistence type="predicted"/>
<gene>
    <name evidence="2" type="ORF">ENX16_03130</name>
</gene>
<evidence type="ECO:0000259" key="1">
    <source>
        <dbReference type="Pfam" id="PF18935"/>
    </source>
</evidence>
<reference evidence="2" key="1">
    <citation type="journal article" date="2020" name="mSystems">
        <title>Genome- and Community-Level Interaction Insights into Carbon Utilization and Element Cycling Functions of Hydrothermarchaeota in Hydrothermal Sediment.</title>
        <authorList>
            <person name="Zhou Z."/>
            <person name="Liu Y."/>
            <person name="Xu W."/>
            <person name="Pan J."/>
            <person name="Luo Z.H."/>
            <person name="Li M."/>
        </authorList>
    </citation>
    <scope>NUCLEOTIDE SEQUENCE [LARGE SCALE GENOMIC DNA]</scope>
    <source>
        <strain evidence="2">SpSt-914</strain>
    </source>
</reference>
<dbReference type="AlphaFoldDB" id="A0A7V3UZF1"/>
<comment type="caution">
    <text evidence="2">The sequence shown here is derived from an EMBL/GenBank/DDBJ whole genome shotgun (WGS) entry which is preliminary data.</text>
</comment>
<dbReference type="Pfam" id="PF18935">
    <property type="entry name" value="DUF5683"/>
    <property type="match status" value="1"/>
</dbReference>
<accession>A0A7V3UZF1</accession>
<evidence type="ECO:0000313" key="2">
    <source>
        <dbReference type="EMBL" id="HGD13054.1"/>
    </source>
</evidence>
<protein>
    <recommendedName>
        <fullName evidence="1">DUF5683 domain-containing protein</fullName>
    </recommendedName>
</protein>
<name>A0A7V3UZF1_UNCW3</name>